<accession>A0A4S9M1K0</accession>
<comment type="caution">
    <text evidence="3">The sequence shown here is derived from an EMBL/GenBank/DDBJ whole genome shotgun (WGS) entry which is preliminary data.</text>
</comment>
<reference evidence="3 4" key="1">
    <citation type="submission" date="2018-10" db="EMBL/GenBank/DDBJ databases">
        <title>Fifty Aureobasidium pullulans genomes reveal a recombining polyextremotolerant generalist.</title>
        <authorList>
            <person name="Gostincar C."/>
            <person name="Turk M."/>
            <person name="Zajc J."/>
            <person name="Gunde-Cimerman N."/>
        </authorList>
    </citation>
    <scope>NUCLEOTIDE SEQUENCE [LARGE SCALE GENOMIC DNA]</scope>
    <source>
        <strain evidence="3 4">EXF-6604</strain>
    </source>
</reference>
<feature type="compositionally biased region" description="Polar residues" evidence="2">
    <location>
        <begin position="113"/>
        <end position="142"/>
    </location>
</feature>
<keyword evidence="1" id="KW-0175">Coiled coil</keyword>
<dbReference type="AlphaFoldDB" id="A0A4S9M1K0"/>
<sequence>MLQSPQHTSRIPLRVDSEPTEQSPNYLLEKELPKTPRLFKPRYLRLNHGALSTILEFSADENKEALRKSRWSIRPVVPEHAELDEDMTNNMQSANKDEGTKSSVKSETSSCSLQPETSFASTKPTSISESQDSLASKPSSNTDEYKEAYQNYRIVSLQSRKQTAAIDVRATIDKTQFLINQIHVSSNPLNVLNSVLHQLSGSSSTLQDLRERIAHQQGTLSAKTETFRLAIRTLLITNQSLIRECEVLLKQQTTSNLEYFTKERLAVHRLLTAFSKDDGIKVDKDDDLDCQRDTLIAFNDYVGSLVESLETQNARLEDLIGEVNGMARHLEEDVNSYVRDKKSLKKMVRKLLGLGQE</sequence>
<feature type="region of interest" description="Disordered" evidence="2">
    <location>
        <begin position="81"/>
        <end position="143"/>
    </location>
</feature>
<evidence type="ECO:0000256" key="1">
    <source>
        <dbReference type="SAM" id="Coils"/>
    </source>
</evidence>
<feature type="coiled-coil region" evidence="1">
    <location>
        <begin position="306"/>
        <end position="347"/>
    </location>
</feature>
<gene>
    <name evidence="3" type="ORF">D6D01_01121</name>
</gene>
<feature type="compositionally biased region" description="Low complexity" evidence="2">
    <location>
        <begin position="101"/>
        <end position="112"/>
    </location>
</feature>
<feature type="region of interest" description="Disordered" evidence="2">
    <location>
        <begin position="1"/>
        <end position="25"/>
    </location>
</feature>
<dbReference type="Proteomes" id="UP000306584">
    <property type="component" value="Unassembled WGS sequence"/>
</dbReference>
<proteinExistence type="predicted"/>
<evidence type="ECO:0000256" key="2">
    <source>
        <dbReference type="SAM" id="MobiDB-lite"/>
    </source>
</evidence>
<name>A0A4S9M1K0_AURPU</name>
<dbReference type="EMBL" id="QZBD01000018">
    <property type="protein sequence ID" value="THY35665.1"/>
    <property type="molecule type" value="Genomic_DNA"/>
</dbReference>
<evidence type="ECO:0000313" key="3">
    <source>
        <dbReference type="EMBL" id="THY35665.1"/>
    </source>
</evidence>
<protein>
    <submittedName>
        <fullName evidence="3">Uncharacterized protein</fullName>
    </submittedName>
</protein>
<evidence type="ECO:0000313" key="4">
    <source>
        <dbReference type="Proteomes" id="UP000306584"/>
    </source>
</evidence>
<organism evidence="3 4">
    <name type="scientific">Aureobasidium pullulans</name>
    <name type="common">Black yeast</name>
    <name type="synonym">Pullularia pullulans</name>
    <dbReference type="NCBI Taxonomy" id="5580"/>
    <lineage>
        <taxon>Eukaryota</taxon>
        <taxon>Fungi</taxon>
        <taxon>Dikarya</taxon>
        <taxon>Ascomycota</taxon>
        <taxon>Pezizomycotina</taxon>
        <taxon>Dothideomycetes</taxon>
        <taxon>Dothideomycetidae</taxon>
        <taxon>Dothideales</taxon>
        <taxon>Saccotheciaceae</taxon>
        <taxon>Aureobasidium</taxon>
    </lineage>
</organism>